<evidence type="ECO:0000313" key="3">
    <source>
        <dbReference type="Proteomes" id="UP000615755"/>
    </source>
</evidence>
<reference evidence="2 3" key="1">
    <citation type="submission" date="2015-03" db="EMBL/GenBank/DDBJ databases">
        <title>Genome sequence of Pseudoalteromonas aurantia.</title>
        <authorList>
            <person name="Xie B.-B."/>
            <person name="Rong J.-C."/>
            <person name="Qin Q.-L."/>
            <person name="Zhang Y.-Z."/>
        </authorList>
    </citation>
    <scope>NUCLEOTIDE SEQUENCE [LARGE SCALE GENOMIC DNA]</scope>
    <source>
        <strain evidence="2 3">208</strain>
    </source>
</reference>
<name>A0ABR9EI87_9GAMM</name>
<dbReference type="RefSeq" id="WP_192509708.1">
    <property type="nucleotide sequence ID" value="NZ_AQGV01000015.1"/>
</dbReference>
<protein>
    <recommendedName>
        <fullName evidence="1">GIY-YIG domain-containing protein</fullName>
    </recommendedName>
</protein>
<comment type="caution">
    <text evidence="2">The sequence shown here is derived from an EMBL/GenBank/DDBJ whole genome shotgun (WGS) entry which is preliminary data.</text>
</comment>
<dbReference type="Gene3D" id="3.40.1440.10">
    <property type="entry name" value="GIY-YIG endonuclease"/>
    <property type="match status" value="1"/>
</dbReference>
<dbReference type="EMBL" id="AQGV01000015">
    <property type="protein sequence ID" value="MBE0370644.1"/>
    <property type="molecule type" value="Genomic_DNA"/>
</dbReference>
<proteinExistence type="predicted"/>
<evidence type="ECO:0000259" key="1">
    <source>
        <dbReference type="Pfam" id="PF01541"/>
    </source>
</evidence>
<sequence>MELFTFLNALDKDLIAKNTKIHLAVNNGDENPLDMYFADRFDAWQAVQNKQNFNRHYIVALIQLPESNTWLFIGAYRVIANRWANDHYVYTTEKLKGTSDYAGRLKVAFQRTGRQSYLLAENWCDDMTVHTLMPERLAVEHFKGYQFTKLSKAHLDIIVKQQVQSWKTALESVSGVYLITDLASGKHYVGSATGCEGIWQRWCDYSKHGHGYNERLIEVLEVHGPDYAHHFQFSILEIADTHMTADYIRTREAHWKDILGSRVFGYNGN</sequence>
<feature type="domain" description="GIY-YIG" evidence="1">
    <location>
        <begin position="175"/>
        <end position="266"/>
    </location>
</feature>
<dbReference type="Pfam" id="PF01541">
    <property type="entry name" value="GIY-YIG"/>
    <property type="match status" value="1"/>
</dbReference>
<organism evidence="2 3">
    <name type="scientific">Pseudoalteromonas aurantia 208</name>
    <dbReference type="NCBI Taxonomy" id="1314867"/>
    <lineage>
        <taxon>Bacteria</taxon>
        <taxon>Pseudomonadati</taxon>
        <taxon>Pseudomonadota</taxon>
        <taxon>Gammaproteobacteria</taxon>
        <taxon>Alteromonadales</taxon>
        <taxon>Pseudoalteromonadaceae</taxon>
        <taxon>Pseudoalteromonas</taxon>
    </lineage>
</organism>
<accession>A0ABR9EI87</accession>
<dbReference type="SUPFAM" id="SSF82771">
    <property type="entry name" value="GIY-YIG endonuclease"/>
    <property type="match status" value="1"/>
</dbReference>
<gene>
    <name evidence="2" type="ORF">PAUR_b0721</name>
</gene>
<dbReference type="InterPro" id="IPR000305">
    <property type="entry name" value="GIY-YIG_endonuc"/>
</dbReference>
<keyword evidence="3" id="KW-1185">Reference proteome</keyword>
<evidence type="ECO:0000313" key="2">
    <source>
        <dbReference type="EMBL" id="MBE0370644.1"/>
    </source>
</evidence>
<dbReference type="CDD" id="cd10446">
    <property type="entry name" value="GIY-YIG_unchar_1"/>
    <property type="match status" value="1"/>
</dbReference>
<dbReference type="InterPro" id="IPR035901">
    <property type="entry name" value="GIY-YIG_endonuc_sf"/>
</dbReference>
<dbReference type="Proteomes" id="UP000615755">
    <property type="component" value="Unassembled WGS sequence"/>
</dbReference>